<proteinExistence type="predicted"/>
<reference evidence="1 2" key="1">
    <citation type="submission" date="2017-10" db="EMBL/GenBank/DDBJ databases">
        <title>Coral associated bacteria.</title>
        <authorList>
            <person name="Wang X."/>
        </authorList>
    </citation>
    <scope>NUCLEOTIDE SEQUENCE [LARGE SCALE GENOMIC DNA]</scope>
    <source>
        <strain evidence="1 2">SCSIO 43005</strain>
    </source>
</reference>
<accession>A0A857GLE4</accession>
<dbReference type="EMBL" id="CP024621">
    <property type="protein sequence ID" value="QHD50062.1"/>
    <property type="molecule type" value="Genomic_DNA"/>
</dbReference>
<organism evidence="1 2">
    <name type="scientific">Vreelandella aquamarina</name>
    <dbReference type="NCBI Taxonomy" id="77097"/>
    <lineage>
        <taxon>Bacteria</taxon>
        <taxon>Pseudomonadati</taxon>
        <taxon>Pseudomonadota</taxon>
        <taxon>Gammaproteobacteria</taxon>
        <taxon>Oceanospirillales</taxon>
        <taxon>Halomonadaceae</taxon>
        <taxon>Vreelandella</taxon>
    </lineage>
</organism>
<name>A0A857GLE4_9GAMM</name>
<dbReference type="Proteomes" id="UP000463949">
    <property type="component" value="Chromosome"/>
</dbReference>
<evidence type="ECO:0008006" key="3">
    <source>
        <dbReference type="Google" id="ProtNLM"/>
    </source>
</evidence>
<protein>
    <recommendedName>
        <fullName evidence="3">Tail tape measure protein</fullName>
    </recommendedName>
</protein>
<dbReference type="RefSeq" id="WP_159342371.1">
    <property type="nucleotide sequence ID" value="NZ_CP024621.1"/>
</dbReference>
<evidence type="ECO:0000313" key="2">
    <source>
        <dbReference type="Proteomes" id="UP000463949"/>
    </source>
</evidence>
<gene>
    <name evidence="1" type="ORF">CTT34_10355</name>
</gene>
<dbReference type="OrthoDB" id="6144932at2"/>
<evidence type="ECO:0000313" key="1">
    <source>
        <dbReference type="EMBL" id="QHD50062.1"/>
    </source>
</evidence>
<sequence>MAYKSTLHIAIDSTGAEKQLKRLEDRLELTEKSGKKTSGSIGRLTATMKAAGGVMLGLGASAGVFTAIARNAAQSAAEIDNLSRLANTNAQDFQRLAFASSAYGVEQEKLADILKDTNDRVGDFLSTGGGEMKDFFEQIAPQIGITAEEFRNLSGPEALQKYYDGLQAANLSQAEMTFYMESVADEATALIPLLRDGGAEMDRLGKEADDLNAVLSNMEIQRLKDIRGEFSQLGQQLSTETMRAVSQFDELFKSSLEGISTGVNSVARGFNVFMDSFRDAEAMRSLTAIDQQIAEIEGRLAGGTVGSGVLGMGGGTFTETALAAAGASATINEFNAELITLRARKEELQRGGPVVEEPEIVSISRATAGTSELADAIKDVQQEADRFASTLQSLTDRLFPVEAAQRAYREEQAALTRAWNEGTITADRYTEAMLRLERAQLSTQTAAGAYGSGGGFGSEIGSRGGVGAPTDPLAGIGGNQDKDYWQKWLDSAETALTDFDQLAANTAENFQRGFGNAFESMVFDSESTGDAVRNMFQGIARTLVNTLGQMAAQWLAYQAVQLAMGKSSEAAAIGSAVATGSSIAAAYAPAAAAASLASFGANSVPAMAGMSATYGLSSTLALTGFSNGGYTGPGGKYDPAGIVHAGEFVVRKEMVERPGVLAMLEGLNRGYANGGYVGSSPAASDRLDNYRSGSMREGSQPALVIEKAGNHYSFQGKPDKQTIKLIEQAEERAYQRVLRDARRNLDIRQTLGV</sequence>
<dbReference type="AlphaFoldDB" id="A0A857GLE4"/>
<dbReference type="KEGG" id="hmd:CTT34_10355"/>